<proteinExistence type="predicted"/>
<evidence type="ECO:0000313" key="3">
    <source>
        <dbReference type="Proteomes" id="UP000436522"/>
    </source>
</evidence>
<feature type="transmembrane region" description="Helical" evidence="1">
    <location>
        <begin position="298"/>
        <end position="319"/>
    </location>
</feature>
<comment type="caution">
    <text evidence="2">The sequence shown here is derived from an EMBL/GenBank/DDBJ whole genome shotgun (WGS) entry which is preliminary data.</text>
</comment>
<organism evidence="2 3">
    <name type="scientific">Roseobacter cerasinus</name>
    <dbReference type="NCBI Taxonomy" id="2602289"/>
    <lineage>
        <taxon>Bacteria</taxon>
        <taxon>Pseudomonadati</taxon>
        <taxon>Pseudomonadota</taxon>
        <taxon>Alphaproteobacteria</taxon>
        <taxon>Rhodobacterales</taxon>
        <taxon>Roseobacteraceae</taxon>
        <taxon>Roseobacter</taxon>
    </lineage>
</organism>
<dbReference type="EMBL" id="BLIV01000005">
    <property type="protein sequence ID" value="GFE51085.1"/>
    <property type="molecule type" value="Genomic_DNA"/>
</dbReference>
<protein>
    <submittedName>
        <fullName evidence="2">Uncharacterized protein</fullName>
    </submittedName>
</protein>
<feature type="transmembrane region" description="Helical" evidence="1">
    <location>
        <begin position="82"/>
        <end position="106"/>
    </location>
</feature>
<keyword evidence="3" id="KW-1185">Reference proteome</keyword>
<feature type="transmembrane region" description="Helical" evidence="1">
    <location>
        <begin position="47"/>
        <end position="70"/>
    </location>
</feature>
<feature type="transmembrane region" description="Helical" evidence="1">
    <location>
        <begin position="130"/>
        <end position="148"/>
    </location>
</feature>
<accession>A0A640VW09</accession>
<feature type="transmembrane region" description="Helical" evidence="1">
    <location>
        <begin position="222"/>
        <end position="240"/>
    </location>
</feature>
<dbReference type="Proteomes" id="UP000436522">
    <property type="component" value="Unassembled WGS sequence"/>
</dbReference>
<keyword evidence="1" id="KW-0812">Transmembrane</keyword>
<gene>
    <name evidence="2" type="ORF">So717_28380</name>
</gene>
<evidence type="ECO:0000313" key="2">
    <source>
        <dbReference type="EMBL" id="GFE51085.1"/>
    </source>
</evidence>
<evidence type="ECO:0000256" key="1">
    <source>
        <dbReference type="SAM" id="Phobius"/>
    </source>
</evidence>
<feature type="transmembrane region" description="Helical" evidence="1">
    <location>
        <begin position="403"/>
        <end position="424"/>
    </location>
</feature>
<reference evidence="2 3" key="1">
    <citation type="submission" date="2019-12" db="EMBL/GenBank/DDBJ databases">
        <title>Roseobacter cerasinus sp. nov., isolated from seawater around aquaculture.</title>
        <authorList>
            <person name="Muramatsu S."/>
            <person name="Takabe Y."/>
            <person name="Mori K."/>
            <person name="Takaichi S."/>
            <person name="Hanada S."/>
        </authorList>
    </citation>
    <scope>NUCLEOTIDE SEQUENCE [LARGE SCALE GENOMIC DNA]</scope>
    <source>
        <strain evidence="2 3">AI77</strain>
    </source>
</reference>
<feature type="transmembrane region" description="Helical" evidence="1">
    <location>
        <begin position="160"/>
        <end position="179"/>
    </location>
</feature>
<feature type="transmembrane region" description="Helical" evidence="1">
    <location>
        <begin position="260"/>
        <end position="286"/>
    </location>
</feature>
<name>A0A640VW09_9RHOB</name>
<dbReference type="AlphaFoldDB" id="A0A640VW09"/>
<sequence>MLLLPTGAYISAGVAVVALTVIALFAIPERAVTRMFSVRALPSRGFGTLPVVTSLLSFCVMCFGIYIGIYGSRNPLSNLMPLGFWTVGWIALVSLAAFLGNIWTWINPWVGLYHLLRIKEPLVRLPEGTGVWPATLMLVAFAAFLLADPAPDDPARLAQLVAAYWGFTFLGLILFGPNWCRRAELGQVLFAAFASLAVIRLQPPAGIGGPGWQIAQAPPVRAAGLFALTLLGVGSFDGLNETFWWLGQIGVNPLEFPGRSAIVGVTVMGLFGAILGLIVAFAVVVWLGMRLARKQVPFGLAFGWLALCVLPIALVYHMAHYLTAFIVGIQYTIAAVSDPFATGADLLGIQPFRVTTGFFNRIDTVRLIWVTQAGLVVLGHVWSVLLAHRVAITLFGDHRRAAIATLPLSIFMIGYTFLGLWLLAAPKGA</sequence>
<feature type="transmembrane region" description="Helical" evidence="1">
    <location>
        <begin position="367"/>
        <end position="391"/>
    </location>
</feature>
<keyword evidence="1" id="KW-1133">Transmembrane helix</keyword>
<feature type="transmembrane region" description="Helical" evidence="1">
    <location>
        <begin position="7"/>
        <end position="27"/>
    </location>
</feature>
<keyword evidence="1" id="KW-0472">Membrane</keyword>